<dbReference type="PROSITE" id="PS00211">
    <property type="entry name" value="ABC_TRANSPORTER_1"/>
    <property type="match status" value="1"/>
</dbReference>
<protein>
    <submittedName>
        <fullName evidence="6">Daunorubicin/doxorubicin resistance ATP-binding protein DrrA</fullName>
        <ecNumber evidence="6">3.6.3.-</ecNumber>
    </submittedName>
</protein>
<dbReference type="GO" id="GO:0005524">
    <property type="term" value="F:ATP binding"/>
    <property type="evidence" value="ECO:0007669"/>
    <property type="project" value="UniProtKB-KW"/>
</dbReference>
<evidence type="ECO:0000256" key="4">
    <source>
        <dbReference type="ARBA" id="ARBA00049985"/>
    </source>
</evidence>
<dbReference type="Pfam" id="PF00005">
    <property type="entry name" value="ABC_tran"/>
    <property type="match status" value="1"/>
</dbReference>
<dbReference type="InterPro" id="IPR003593">
    <property type="entry name" value="AAA+_ATPase"/>
</dbReference>
<dbReference type="SMART" id="SM00382">
    <property type="entry name" value="AAA"/>
    <property type="match status" value="1"/>
</dbReference>
<evidence type="ECO:0000256" key="2">
    <source>
        <dbReference type="ARBA" id="ARBA00022741"/>
    </source>
</evidence>
<dbReference type="InterPro" id="IPR027417">
    <property type="entry name" value="P-loop_NTPase"/>
</dbReference>
<comment type="similarity">
    <text evidence="4">Belongs to the ABC transporter superfamily. Drug exporter-1 (DrugE1) (TC 3.A.1.105) family.</text>
</comment>
<dbReference type="GO" id="GO:0016887">
    <property type="term" value="F:ATP hydrolysis activity"/>
    <property type="evidence" value="ECO:0007669"/>
    <property type="project" value="InterPro"/>
</dbReference>
<dbReference type="InterPro" id="IPR017871">
    <property type="entry name" value="ABC_transporter-like_CS"/>
</dbReference>
<dbReference type="EMBL" id="LKET01000032">
    <property type="protein sequence ID" value="KPU44260.1"/>
    <property type="molecule type" value="Genomic_DNA"/>
</dbReference>
<evidence type="ECO:0000256" key="3">
    <source>
        <dbReference type="ARBA" id="ARBA00022840"/>
    </source>
</evidence>
<keyword evidence="2" id="KW-0547">Nucleotide-binding</keyword>
<organism evidence="6 7">
    <name type="scientific">Oxobacter pfennigii</name>
    <dbReference type="NCBI Taxonomy" id="36849"/>
    <lineage>
        <taxon>Bacteria</taxon>
        <taxon>Bacillati</taxon>
        <taxon>Bacillota</taxon>
        <taxon>Clostridia</taxon>
        <taxon>Eubacteriales</taxon>
        <taxon>Clostridiaceae</taxon>
        <taxon>Oxobacter</taxon>
    </lineage>
</organism>
<dbReference type="STRING" id="36849.OXPF_24280"/>
<dbReference type="GO" id="GO:0005886">
    <property type="term" value="C:plasma membrane"/>
    <property type="evidence" value="ECO:0007669"/>
    <property type="project" value="UniProtKB-SubCell"/>
</dbReference>
<dbReference type="InterPro" id="IPR005894">
    <property type="entry name" value="DrrA"/>
</dbReference>
<accession>A0A0P8W999</accession>
<dbReference type="PANTHER" id="PTHR43582">
    <property type="entry name" value="LINEARMYCIN RESISTANCE ATP-BINDING PROTEIN LNRL"/>
    <property type="match status" value="1"/>
</dbReference>
<dbReference type="PROSITE" id="PS50893">
    <property type="entry name" value="ABC_TRANSPORTER_2"/>
    <property type="match status" value="1"/>
</dbReference>
<keyword evidence="6" id="KW-0378">Hydrolase</keyword>
<dbReference type="RefSeq" id="WP_054875443.1">
    <property type="nucleotide sequence ID" value="NZ_LKET01000032.1"/>
</dbReference>
<dbReference type="OrthoDB" id="9804819at2"/>
<evidence type="ECO:0000313" key="7">
    <source>
        <dbReference type="Proteomes" id="UP000050326"/>
    </source>
</evidence>
<comment type="subcellular location">
    <subcellularLocation>
        <location evidence="1">Cell membrane</location>
        <topology evidence="1">Peripheral membrane protein</topology>
        <orientation evidence="1">Cytoplasmic side</orientation>
    </subcellularLocation>
</comment>
<keyword evidence="7" id="KW-1185">Reference proteome</keyword>
<dbReference type="Proteomes" id="UP000050326">
    <property type="component" value="Unassembled WGS sequence"/>
</dbReference>
<dbReference type="AlphaFoldDB" id="A0A0P8W999"/>
<reference evidence="6 7" key="1">
    <citation type="submission" date="2015-09" db="EMBL/GenBank/DDBJ databases">
        <title>Genome sequence of Oxobacter pfennigii DSM 3222.</title>
        <authorList>
            <person name="Poehlein A."/>
            <person name="Bengelsdorf F.R."/>
            <person name="Schiel-Bengelsdorf B."/>
            <person name="Duerre P."/>
            <person name="Daniel R."/>
        </authorList>
    </citation>
    <scope>NUCLEOTIDE SEQUENCE [LARGE SCALE GENOMIC DNA]</scope>
    <source>
        <strain evidence="6 7">DSM 3222</strain>
    </source>
</reference>
<evidence type="ECO:0000256" key="1">
    <source>
        <dbReference type="ARBA" id="ARBA00004413"/>
    </source>
</evidence>
<gene>
    <name evidence="6" type="primary">drrA_2</name>
    <name evidence="6" type="ORF">OXPF_24280</name>
</gene>
<dbReference type="PANTHER" id="PTHR43582:SF2">
    <property type="entry name" value="LINEARMYCIN RESISTANCE ATP-BINDING PROTEIN LNRL"/>
    <property type="match status" value="1"/>
</dbReference>
<dbReference type="GO" id="GO:1900753">
    <property type="term" value="P:doxorubicin transport"/>
    <property type="evidence" value="ECO:0007669"/>
    <property type="project" value="InterPro"/>
</dbReference>
<dbReference type="InterPro" id="IPR003439">
    <property type="entry name" value="ABC_transporter-like_ATP-bd"/>
</dbReference>
<evidence type="ECO:0000259" key="5">
    <source>
        <dbReference type="PROSITE" id="PS50893"/>
    </source>
</evidence>
<dbReference type="EC" id="3.6.3.-" evidence="6"/>
<sequence>MTFLRTVNLHKSFGNIKAVDGINFEVKKGEVFGLLGPNGAGKSTAISMISTLLPPTMGDILFEGKNILKEPKTIRQKLGVVPQDIALYHTLTGYENLGFWGNMYGLKGAYLKKRIDEVSEIIGLNGRLKDRVDKYSGGMKRRLNIGAALLHIPELLIMDEPTVGIDPQSRNHILDTVLELNRQGMTIIYTSHYMEEAEYLCSRICIMDQGKIIASGTRDELVELIKGETRLSLKLDKNAPNIIEVLKKIDGVAYVELIQDMIIITGENVDILLADIIAKVSEYGKHVVSIDVKKPDLETVFLRLTGKALRD</sequence>
<comment type="caution">
    <text evidence="6">The sequence shown here is derived from an EMBL/GenBank/DDBJ whole genome shotgun (WGS) entry which is preliminary data.</text>
</comment>
<dbReference type="Gene3D" id="3.40.50.300">
    <property type="entry name" value="P-loop containing nucleotide triphosphate hydrolases"/>
    <property type="match status" value="1"/>
</dbReference>
<evidence type="ECO:0000313" key="6">
    <source>
        <dbReference type="EMBL" id="KPU44260.1"/>
    </source>
</evidence>
<dbReference type="SUPFAM" id="SSF52540">
    <property type="entry name" value="P-loop containing nucleoside triphosphate hydrolases"/>
    <property type="match status" value="1"/>
</dbReference>
<name>A0A0P8W999_9CLOT</name>
<keyword evidence="3 6" id="KW-0067">ATP-binding</keyword>
<dbReference type="NCBIfam" id="TIGR01188">
    <property type="entry name" value="drrA"/>
    <property type="match status" value="1"/>
</dbReference>
<dbReference type="GO" id="GO:0043215">
    <property type="term" value="P:daunorubicin transport"/>
    <property type="evidence" value="ECO:0007669"/>
    <property type="project" value="InterPro"/>
</dbReference>
<feature type="domain" description="ABC transporter" evidence="5">
    <location>
        <begin position="4"/>
        <end position="234"/>
    </location>
</feature>
<proteinExistence type="inferred from homology"/>